<evidence type="ECO:0000313" key="5">
    <source>
        <dbReference type="Proteomes" id="UP000694404"/>
    </source>
</evidence>
<dbReference type="GeneTree" id="ENSGT00390000002743"/>
<dbReference type="OMA" id="HKTWAGQ"/>
<reference evidence="4" key="2">
    <citation type="submission" date="2025-09" db="UniProtKB">
        <authorList>
            <consortium name="Ensembl"/>
        </authorList>
    </citation>
    <scope>IDENTIFICATION</scope>
</reference>
<dbReference type="GO" id="GO:0061179">
    <property type="term" value="P:negative regulation of insulin secretion involved in cellular response to glucose stimulus"/>
    <property type="evidence" value="ECO:0007669"/>
    <property type="project" value="Ensembl"/>
</dbReference>
<comment type="similarity">
    <text evidence="1">Belongs to the complex I NDUFA12 subunit family.</text>
</comment>
<dbReference type="GO" id="GO:0005739">
    <property type="term" value="C:mitochondrion"/>
    <property type="evidence" value="ECO:0007669"/>
    <property type="project" value="Ensembl"/>
</dbReference>
<organism evidence="4 5">
    <name type="scientific">Chelonoidis abingdonii</name>
    <name type="common">Abingdon island giant tortoise</name>
    <name type="synonym">Testudo abingdonii</name>
    <dbReference type="NCBI Taxonomy" id="106734"/>
    <lineage>
        <taxon>Eukaryota</taxon>
        <taxon>Metazoa</taxon>
        <taxon>Chordata</taxon>
        <taxon>Craniata</taxon>
        <taxon>Vertebrata</taxon>
        <taxon>Euteleostomi</taxon>
        <taxon>Archelosauria</taxon>
        <taxon>Testudinata</taxon>
        <taxon>Testudines</taxon>
        <taxon>Cryptodira</taxon>
        <taxon>Durocryptodira</taxon>
        <taxon>Testudinoidea</taxon>
        <taxon>Testudinidae</taxon>
        <taxon>Chelonoidis</taxon>
    </lineage>
</organism>
<feature type="chain" id="PRO_5034876582" evidence="3">
    <location>
        <begin position="26"/>
        <end position="172"/>
    </location>
</feature>
<evidence type="ECO:0000313" key="4">
    <source>
        <dbReference type="Ensembl" id="ENSCABP00000002880.1"/>
    </source>
</evidence>
<gene>
    <name evidence="4" type="primary">NDUFAF2</name>
</gene>
<dbReference type="PANTHER" id="PTHR32470">
    <property type="entry name" value="ADH DEHYDROGENASE [UBIQUINONE] 1 ALPHA SUBCOMPLEX ASSEMBLY FACTOR 2"/>
    <property type="match status" value="1"/>
</dbReference>
<evidence type="ECO:0000256" key="2">
    <source>
        <dbReference type="SAM" id="MobiDB-lite"/>
    </source>
</evidence>
<dbReference type="Pfam" id="PF05071">
    <property type="entry name" value="NDUFA12"/>
    <property type="match status" value="1"/>
</dbReference>
<dbReference type="GO" id="GO:0044877">
    <property type="term" value="F:protein-containing complex binding"/>
    <property type="evidence" value="ECO:0007669"/>
    <property type="project" value="Ensembl"/>
</dbReference>
<feature type="signal peptide" evidence="3">
    <location>
        <begin position="1"/>
        <end position="25"/>
    </location>
</feature>
<dbReference type="GO" id="GO:0045271">
    <property type="term" value="C:respiratory chain complex I"/>
    <property type="evidence" value="ECO:0007669"/>
    <property type="project" value="InterPro"/>
</dbReference>
<dbReference type="Ensembl" id="ENSCABT00000003117.1">
    <property type="protein sequence ID" value="ENSCABP00000002880.1"/>
    <property type="gene ID" value="ENSCABG00000002217.1"/>
</dbReference>
<dbReference type="InterPro" id="IPR007763">
    <property type="entry name" value="NDUFA12"/>
</dbReference>
<dbReference type="PANTHER" id="PTHR32470:SF2">
    <property type="entry name" value="NADH DEHYDROGENASE [UBIQUINONE] 1 ALPHA SUBCOMPLEX ASSEMBLY FACTOR 2"/>
    <property type="match status" value="1"/>
</dbReference>
<protein>
    <submittedName>
        <fullName evidence="4">NADH:ubiquinone oxidoreductase complex assembly factor 2</fullName>
    </submittedName>
</protein>
<keyword evidence="3" id="KW-0732">Signal</keyword>
<reference evidence="4" key="1">
    <citation type="submission" date="2025-08" db="UniProtKB">
        <authorList>
            <consortium name="Ensembl"/>
        </authorList>
    </citation>
    <scope>IDENTIFICATION</scope>
</reference>
<accession>A0A8C0G6V1</accession>
<keyword evidence="5" id="KW-1185">Reference proteome</keyword>
<feature type="region of interest" description="Disordered" evidence="2">
    <location>
        <begin position="132"/>
        <end position="172"/>
    </location>
</feature>
<name>A0A8C0G6V1_CHEAB</name>
<sequence>MGGLWRLLRALRLPLLGLEKQFVGSDQFGNKYYKIPKHQTWAGQTIPEKRLVEAVNQEEYKYEVGDLPAEWEAWIRKRRKDPPTMEEILKNEIYREEIKLKITAASEKDSLLQTKECEGLVAEPVQTQIKGHASSSYYGKNEPSPDPSSTAKTFQPGSWIPPDSSSCSYAMA</sequence>
<dbReference type="Proteomes" id="UP000694404">
    <property type="component" value="Unplaced"/>
</dbReference>
<dbReference type="AlphaFoldDB" id="A0A8C0G6V1"/>
<evidence type="ECO:0000256" key="3">
    <source>
        <dbReference type="SAM" id="SignalP"/>
    </source>
</evidence>
<dbReference type="GO" id="GO:0032981">
    <property type="term" value="P:mitochondrial respiratory chain complex I assembly"/>
    <property type="evidence" value="ECO:0007669"/>
    <property type="project" value="Ensembl"/>
</dbReference>
<proteinExistence type="inferred from homology"/>
<evidence type="ECO:0000256" key="1">
    <source>
        <dbReference type="ARBA" id="ARBA00007355"/>
    </source>
</evidence>
<feature type="compositionally biased region" description="Polar residues" evidence="2">
    <location>
        <begin position="147"/>
        <end position="156"/>
    </location>
</feature>
<dbReference type="GO" id="GO:0060271">
    <property type="term" value="P:cilium assembly"/>
    <property type="evidence" value="ECO:0007669"/>
    <property type="project" value="Ensembl"/>
</dbReference>
<feature type="compositionally biased region" description="Polar residues" evidence="2">
    <location>
        <begin position="163"/>
        <end position="172"/>
    </location>
</feature>
<dbReference type="InterPro" id="IPR052618">
    <property type="entry name" value="ComplexI_NDUFA12"/>
</dbReference>